<sequence length="373" mass="43757">MAGARMNKPPNPGCKIMTFRPTMDEFKDFNKYISYMESKGAHRAGVAKVIPPKEWKPRQNYDAIDDMVIPAPLEQTVFGKAGFYVQYNTPRKPMTVKEYRQLANSDRYRTPKHENFEELEREYWKNITFRAPLYGADVNGSIFDEGVDQWNIAHLNTILDILKNEYGISVEGVTTPYLYFGMWKTTFPWHTEDMDLYSINYVHFGEPKSWYAVSPEHGKQLECLAQGFFPTNFQECNSFLRHKLTLLSPNTLKKYGIPFNRITQEAGEFMITFPYGYHAGFNHGFNCAESTNFATLRWIDYGKVCNLCTCRNNVVEIPMDIFVKRFQPNRYQLWKENMDLYPIDHIKSTPTSMSEIETWMQKNKTKKRLLSRR</sequence>
<evidence type="ECO:0000256" key="12">
    <source>
        <dbReference type="ARBA" id="ARBA00023242"/>
    </source>
</evidence>
<evidence type="ECO:0000313" key="16">
    <source>
        <dbReference type="Ensembl" id="ENSOANP00000054825.1"/>
    </source>
</evidence>
<dbReference type="Pfam" id="PF02373">
    <property type="entry name" value="JmjC"/>
    <property type="match status" value="1"/>
</dbReference>
<dbReference type="EC" id="1.14.11.66" evidence="4"/>
<evidence type="ECO:0000256" key="1">
    <source>
        <dbReference type="ARBA" id="ARBA00001954"/>
    </source>
</evidence>
<evidence type="ECO:0000256" key="2">
    <source>
        <dbReference type="ARBA" id="ARBA00004123"/>
    </source>
</evidence>
<dbReference type="AlphaFoldDB" id="A0A6I8PR08"/>
<dbReference type="Gene3D" id="2.60.120.650">
    <property type="entry name" value="Cupin"/>
    <property type="match status" value="1"/>
</dbReference>
<dbReference type="FunFam" id="2.60.120.650:FF:000003">
    <property type="entry name" value="Lysine-specific demethylase 4D"/>
    <property type="match status" value="1"/>
</dbReference>
<evidence type="ECO:0000256" key="7">
    <source>
        <dbReference type="ARBA" id="ARBA00022853"/>
    </source>
</evidence>
<dbReference type="Ensembl" id="ENSOANT00000063881.1">
    <property type="protein sequence ID" value="ENSOANP00000054825.1"/>
    <property type="gene ID" value="ENSOANG00000001081.3"/>
</dbReference>
<keyword evidence="5" id="KW-0479">Metal-binding</keyword>
<protein>
    <recommendedName>
        <fullName evidence="4">[histone H3]-trimethyl-L-lysine(9) demethylase</fullName>
        <ecNumber evidence="4">1.14.11.66</ecNumber>
    </recommendedName>
</protein>
<keyword evidence="6" id="KW-0862">Zinc</keyword>
<evidence type="ECO:0000256" key="5">
    <source>
        <dbReference type="ARBA" id="ARBA00022723"/>
    </source>
</evidence>
<evidence type="ECO:0000256" key="6">
    <source>
        <dbReference type="ARBA" id="ARBA00022833"/>
    </source>
</evidence>
<dbReference type="Bgee" id="ENSOANG00000001081">
    <property type="expression patterns" value="Expressed in testis and 4 other cell types or tissues"/>
</dbReference>
<dbReference type="GO" id="GO:0140684">
    <property type="term" value="F:histone H3K9me2/H3K9me3 demethylase activity"/>
    <property type="evidence" value="ECO:0007669"/>
    <property type="project" value="UniProtKB-EC"/>
</dbReference>
<dbReference type="SMART" id="SM00545">
    <property type="entry name" value="JmjN"/>
    <property type="match status" value="1"/>
</dbReference>
<organism evidence="16 17">
    <name type="scientific">Ornithorhynchus anatinus</name>
    <name type="common">Duckbill platypus</name>
    <dbReference type="NCBI Taxonomy" id="9258"/>
    <lineage>
        <taxon>Eukaryota</taxon>
        <taxon>Metazoa</taxon>
        <taxon>Chordata</taxon>
        <taxon>Craniata</taxon>
        <taxon>Vertebrata</taxon>
        <taxon>Euteleostomi</taxon>
        <taxon>Mammalia</taxon>
        <taxon>Monotremata</taxon>
        <taxon>Ornithorhynchidae</taxon>
        <taxon>Ornithorhynchus</taxon>
    </lineage>
</organism>
<evidence type="ECO:0000256" key="10">
    <source>
        <dbReference type="ARBA" id="ARBA00023015"/>
    </source>
</evidence>
<feature type="domain" description="JmjN" evidence="14">
    <location>
        <begin position="16"/>
        <end position="58"/>
    </location>
</feature>
<evidence type="ECO:0000256" key="8">
    <source>
        <dbReference type="ARBA" id="ARBA00023002"/>
    </source>
</evidence>
<keyword evidence="12" id="KW-0539">Nucleus</keyword>
<dbReference type="InParanoid" id="A0A6I8PR08"/>
<comment type="similarity">
    <text evidence="3">Belongs to the JHDM3 histone demethylase family.</text>
</comment>
<dbReference type="GO" id="GO:0000785">
    <property type="term" value="C:chromatin"/>
    <property type="evidence" value="ECO:0000318"/>
    <property type="project" value="GO_Central"/>
</dbReference>
<keyword evidence="10" id="KW-0805">Transcription regulation</keyword>
<name>A0A6I8PR08_ORNAN</name>
<dbReference type="InterPro" id="IPR003349">
    <property type="entry name" value="JmjN"/>
</dbReference>
<dbReference type="GO" id="GO:0051864">
    <property type="term" value="F:histone H3K36 demethylase activity"/>
    <property type="evidence" value="ECO:0000318"/>
    <property type="project" value="GO_Central"/>
</dbReference>
<dbReference type="Pfam" id="PF02375">
    <property type="entry name" value="JmjN"/>
    <property type="match status" value="1"/>
</dbReference>
<evidence type="ECO:0000313" key="17">
    <source>
        <dbReference type="Proteomes" id="UP000002279"/>
    </source>
</evidence>
<evidence type="ECO:0000256" key="11">
    <source>
        <dbReference type="ARBA" id="ARBA00023163"/>
    </source>
</evidence>
<dbReference type="SUPFAM" id="SSF51197">
    <property type="entry name" value="Clavaminate synthase-like"/>
    <property type="match status" value="1"/>
</dbReference>
<dbReference type="GO" id="GO:0005634">
    <property type="term" value="C:nucleus"/>
    <property type="evidence" value="ECO:0000318"/>
    <property type="project" value="GO_Central"/>
</dbReference>
<comment type="cofactor">
    <cofactor evidence="1">
        <name>Fe(2+)</name>
        <dbReference type="ChEBI" id="CHEBI:29033"/>
    </cofactor>
</comment>
<dbReference type="GeneTree" id="ENSGT00940000154930"/>
<dbReference type="OMA" id="RASICKC"/>
<gene>
    <name evidence="16" type="primary">KDM4C</name>
</gene>
<evidence type="ECO:0000259" key="15">
    <source>
        <dbReference type="PROSITE" id="PS51184"/>
    </source>
</evidence>
<dbReference type="GO" id="GO:0032454">
    <property type="term" value="F:histone H3K9 demethylase activity"/>
    <property type="evidence" value="ECO:0000318"/>
    <property type="project" value="GO_Central"/>
</dbReference>
<comment type="subcellular location">
    <subcellularLocation>
        <location evidence="2">Nucleus</location>
    </subcellularLocation>
</comment>
<reference evidence="16" key="3">
    <citation type="submission" date="2025-09" db="UniProtKB">
        <authorList>
            <consortium name="Ensembl"/>
        </authorList>
    </citation>
    <scope>IDENTIFICATION</scope>
    <source>
        <strain evidence="16">Glennie</strain>
    </source>
</reference>
<keyword evidence="17" id="KW-1185">Reference proteome</keyword>
<evidence type="ECO:0000259" key="14">
    <source>
        <dbReference type="PROSITE" id="PS51183"/>
    </source>
</evidence>
<dbReference type="PROSITE" id="PS51184">
    <property type="entry name" value="JMJC"/>
    <property type="match status" value="1"/>
</dbReference>
<feature type="domain" description="JmjC" evidence="15">
    <location>
        <begin position="144"/>
        <end position="310"/>
    </location>
</feature>
<evidence type="ECO:0000256" key="9">
    <source>
        <dbReference type="ARBA" id="ARBA00023004"/>
    </source>
</evidence>
<keyword evidence="7" id="KW-0156">Chromatin regulator</keyword>
<keyword evidence="11" id="KW-0804">Transcription</keyword>
<dbReference type="GO" id="GO:0006338">
    <property type="term" value="P:chromatin remodeling"/>
    <property type="evidence" value="ECO:0000318"/>
    <property type="project" value="GO_Central"/>
</dbReference>
<dbReference type="Proteomes" id="UP000002279">
    <property type="component" value="Chromosome X5"/>
</dbReference>
<dbReference type="SMART" id="SM00558">
    <property type="entry name" value="JmjC"/>
    <property type="match status" value="1"/>
</dbReference>
<dbReference type="PANTHER" id="PTHR10694">
    <property type="entry name" value="LYSINE-SPECIFIC DEMETHYLASE"/>
    <property type="match status" value="1"/>
</dbReference>
<dbReference type="GO" id="GO:0010468">
    <property type="term" value="P:regulation of gene expression"/>
    <property type="evidence" value="ECO:0000318"/>
    <property type="project" value="GO_Central"/>
</dbReference>
<evidence type="ECO:0000256" key="3">
    <source>
        <dbReference type="ARBA" id="ARBA00009711"/>
    </source>
</evidence>
<reference evidence="16 17" key="1">
    <citation type="journal article" date="2008" name="Nature">
        <title>Genome analysis of the platypus reveals unique signatures of evolution.</title>
        <authorList>
            <person name="Warren W.C."/>
            <person name="Hillier L.W."/>
            <person name="Marshall Graves J.A."/>
            <person name="Birney E."/>
            <person name="Ponting C.P."/>
            <person name="Grutzner F."/>
            <person name="Belov K."/>
            <person name="Miller W."/>
            <person name="Clarke L."/>
            <person name="Chinwalla A.T."/>
            <person name="Yang S.P."/>
            <person name="Heger A."/>
            <person name="Locke D.P."/>
            <person name="Miethke P."/>
            <person name="Waters P.D."/>
            <person name="Veyrunes F."/>
            <person name="Fulton L."/>
            <person name="Fulton B."/>
            <person name="Graves T."/>
            <person name="Wallis J."/>
            <person name="Puente X.S."/>
            <person name="Lopez-Otin C."/>
            <person name="Ordonez G.R."/>
            <person name="Eichler E.E."/>
            <person name="Chen L."/>
            <person name="Cheng Z."/>
            <person name="Deakin J.E."/>
            <person name="Alsop A."/>
            <person name="Thompson K."/>
            <person name="Kirby P."/>
            <person name="Papenfuss A.T."/>
            <person name="Wakefield M.J."/>
            <person name="Olender T."/>
            <person name="Lancet D."/>
            <person name="Huttley G.A."/>
            <person name="Smit A.F."/>
            <person name="Pask A."/>
            <person name="Temple-Smith P."/>
            <person name="Batzer M.A."/>
            <person name="Walker J.A."/>
            <person name="Konkel M.K."/>
            <person name="Harris R.S."/>
            <person name="Whittington C.M."/>
            <person name="Wong E.S."/>
            <person name="Gemmell N.J."/>
            <person name="Buschiazzo E."/>
            <person name="Vargas Jentzsch I.M."/>
            <person name="Merkel A."/>
            <person name="Schmitz J."/>
            <person name="Zemann A."/>
            <person name="Churakov G."/>
            <person name="Kriegs J.O."/>
            <person name="Brosius J."/>
            <person name="Murchison E.P."/>
            <person name="Sachidanandam R."/>
            <person name="Smith C."/>
            <person name="Hannon G.J."/>
            <person name="Tsend-Ayush E."/>
            <person name="McMillan D."/>
            <person name="Attenborough R."/>
            <person name="Rens W."/>
            <person name="Ferguson-Smith M."/>
            <person name="Lefevre C.M."/>
            <person name="Sharp J.A."/>
            <person name="Nicholas K.R."/>
            <person name="Ray D.A."/>
            <person name="Kube M."/>
            <person name="Reinhardt R."/>
            <person name="Pringle T.H."/>
            <person name="Taylor J."/>
            <person name="Jones R.C."/>
            <person name="Nixon B."/>
            <person name="Dacheux J.L."/>
            <person name="Niwa H."/>
            <person name="Sekita Y."/>
            <person name="Huang X."/>
            <person name="Stark A."/>
            <person name="Kheradpour P."/>
            <person name="Kellis M."/>
            <person name="Flicek P."/>
            <person name="Chen Y."/>
            <person name="Webber C."/>
            <person name="Hardison R."/>
            <person name="Nelson J."/>
            <person name="Hallsworth-Pepin K."/>
            <person name="Delehaunty K."/>
            <person name="Markovic C."/>
            <person name="Minx P."/>
            <person name="Feng Y."/>
            <person name="Kremitzki C."/>
            <person name="Mitreva M."/>
            <person name="Glasscock J."/>
            <person name="Wylie T."/>
            <person name="Wohldmann P."/>
            <person name="Thiru P."/>
            <person name="Nhan M.N."/>
            <person name="Pohl C.S."/>
            <person name="Smith S.M."/>
            <person name="Hou S."/>
            <person name="Nefedov M."/>
            <person name="de Jong P.J."/>
            <person name="Renfree M.B."/>
            <person name="Mardis E.R."/>
            <person name="Wilson R.K."/>
        </authorList>
    </citation>
    <scope>NUCLEOTIDE SEQUENCE [LARGE SCALE GENOMIC DNA]</scope>
    <source>
        <strain evidence="16 17">Glennie</strain>
    </source>
</reference>
<accession>A0A6I8PR08</accession>
<proteinExistence type="inferred from homology"/>
<dbReference type="PROSITE" id="PS51183">
    <property type="entry name" value="JMJN"/>
    <property type="match status" value="1"/>
</dbReference>
<evidence type="ECO:0000256" key="13">
    <source>
        <dbReference type="ARBA" id="ARBA00049349"/>
    </source>
</evidence>
<dbReference type="GO" id="GO:0046872">
    <property type="term" value="F:metal ion binding"/>
    <property type="evidence" value="ECO:0007669"/>
    <property type="project" value="UniProtKB-KW"/>
</dbReference>
<dbReference type="InterPro" id="IPR003347">
    <property type="entry name" value="JmjC_dom"/>
</dbReference>
<keyword evidence="9" id="KW-0408">Iron</keyword>
<evidence type="ECO:0000256" key="4">
    <source>
        <dbReference type="ARBA" id="ARBA00012900"/>
    </source>
</evidence>
<dbReference type="PANTHER" id="PTHR10694:SF104">
    <property type="entry name" value="LYSINE-SPECIFIC DEMETHYLASE 4C"/>
    <property type="match status" value="1"/>
</dbReference>
<dbReference type="FunCoup" id="A0A6I8PR08">
    <property type="interactions" value="162"/>
</dbReference>
<reference evidence="16" key="2">
    <citation type="submission" date="2025-08" db="UniProtKB">
        <authorList>
            <consortium name="Ensembl"/>
        </authorList>
    </citation>
    <scope>IDENTIFICATION</scope>
    <source>
        <strain evidence="16">Glennie</strain>
    </source>
</reference>
<comment type="catalytic activity">
    <reaction evidence="13">
        <text>N(6),N(6),N(6)-trimethyl-L-lysyl(9)-[histone H3] + 2 2-oxoglutarate + 2 O2 = N(6)-methyl-L-lysyl(9)-[histone H3] + 2 formaldehyde + 2 succinate + 2 CO2</text>
        <dbReference type="Rhea" id="RHEA:60200"/>
        <dbReference type="Rhea" id="RHEA-COMP:15538"/>
        <dbReference type="Rhea" id="RHEA-COMP:15542"/>
        <dbReference type="ChEBI" id="CHEBI:15379"/>
        <dbReference type="ChEBI" id="CHEBI:16526"/>
        <dbReference type="ChEBI" id="CHEBI:16810"/>
        <dbReference type="ChEBI" id="CHEBI:16842"/>
        <dbReference type="ChEBI" id="CHEBI:30031"/>
        <dbReference type="ChEBI" id="CHEBI:61929"/>
        <dbReference type="ChEBI" id="CHEBI:61961"/>
        <dbReference type="EC" id="1.14.11.66"/>
    </reaction>
</comment>
<keyword evidence="8" id="KW-0560">Oxidoreductase</keyword>